<dbReference type="Gene3D" id="3.40.50.1110">
    <property type="entry name" value="SGNH hydrolase"/>
    <property type="match status" value="1"/>
</dbReference>
<gene>
    <name evidence="4" type="ORF">HU200_045438</name>
</gene>
<dbReference type="OrthoDB" id="1600564at2759"/>
<dbReference type="PANTHER" id="PTHR45648:SF48">
    <property type="entry name" value="OS03G0581400 PROTEIN"/>
    <property type="match status" value="1"/>
</dbReference>
<dbReference type="SUPFAM" id="SSF52266">
    <property type="entry name" value="SGNH hydrolase"/>
    <property type="match status" value="1"/>
</dbReference>
<dbReference type="GO" id="GO:0016042">
    <property type="term" value="P:lipid catabolic process"/>
    <property type="evidence" value="ECO:0007669"/>
    <property type="project" value="UniProtKB-KW"/>
</dbReference>
<keyword evidence="2" id="KW-0378">Hydrolase</keyword>
<evidence type="ECO:0000313" key="5">
    <source>
        <dbReference type="Proteomes" id="UP000636709"/>
    </source>
</evidence>
<dbReference type="InterPro" id="IPR051058">
    <property type="entry name" value="GDSL_Est/Lipase"/>
</dbReference>
<reference evidence="4" key="1">
    <citation type="submission" date="2020-07" db="EMBL/GenBank/DDBJ databases">
        <title>Genome sequence and genetic diversity analysis of an under-domesticated orphan crop, white fonio (Digitaria exilis).</title>
        <authorList>
            <person name="Bennetzen J.L."/>
            <person name="Chen S."/>
            <person name="Ma X."/>
            <person name="Wang X."/>
            <person name="Yssel A.E.J."/>
            <person name="Chaluvadi S.R."/>
            <person name="Johnson M."/>
            <person name="Gangashetty P."/>
            <person name="Hamidou F."/>
            <person name="Sanogo M.D."/>
            <person name="Zwaenepoel A."/>
            <person name="Wallace J."/>
            <person name="Van De Peer Y."/>
            <person name="Van Deynze A."/>
        </authorList>
    </citation>
    <scope>NUCLEOTIDE SEQUENCE</scope>
    <source>
        <tissue evidence="4">Leaves</tissue>
    </source>
</reference>
<dbReference type="InterPro" id="IPR001087">
    <property type="entry name" value="GDSL"/>
</dbReference>
<dbReference type="Pfam" id="PF00657">
    <property type="entry name" value="Lipase_GDSL"/>
    <property type="match status" value="1"/>
</dbReference>
<organism evidence="4 5">
    <name type="scientific">Digitaria exilis</name>
    <dbReference type="NCBI Taxonomy" id="1010633"/>
    <lineage>
        <taxon>Eukaryota</taxon>
        <taxon>Viridiplantae</taxon>
        <taxon>Streptophyta</taxon>
        <taxon>Embryophyta</taxon>
        <taxon>Tracheophyta</taxon>
        <taxon>Spermatophyta</taxon>
        <taxon>Magnoliopsida</taxon>
        <taxon>Liliopsida</taxon>
        <taxon>Poales</taxon>
        <taxon>Poaceae</taxon>
        <taxon>PACMAD clade</taxon>
        <taxon>Panicoideae</taxon>
        <taxon>Panicodae</taxon>
        <taxon>Paniceae</taxon>
        <taxon>Anthephorinae</taxon>
        <taxon>Digitaria</taxon>
    </lineage>
</organism>
<dbReference type="AlphaFoldDB" id="A0A835B0C8"/>
<protein>
    <recommendedName>
        <fullName evidence="6">GDSL esterase/lipase</fullName>
    </recommendedName>
</protein>
<evidence type="ECO:0000256" key="2">
    <source>
        <dbReference type="ARBA" id="ARBA00022801"/>
    </source>
</evidence>
<dbReference type="GO" id="GO:0016788">
    <property type="term" value="F:hydrolase activity, acting on ester bonds"/>
    <property type="evidence" value="ECO:0007669"/>
    <property type="project" value="InterPro"/>
</dbReference>
<keyword evidence="5" id="KW-1185">Reference proteome</keyword>
<keyword evidence="3" id="KW-0443">Lipid metabolism</keyword>
<dbReference type="InterPro" id="IPR036514">
    <property type="entry name" value="SGNH_hydro_sf"/>
</dbReference>
<sequence length="324" mass="34629">MVTDAQRQVSFLVPDCAPAKSPLSALILHRTASTLCSPSDLLQTNRLFTSGRQSLPTDEAGFRVAEPTYDKAQTCRDPGLGVATPPAYHSICDATGSSSIFDEQIERDYSNVYSALAQLLGQAQASTHLANSIFAVAVGGNDIIDRVLLAGPFNVSSGQQFVDSLAQSLKRHLQVFFVGTPPLGCCPILRRRSLNGEDMGCHVEANSLSTMYNAAVASLLRDVSAQHPDFQYSFFDTSTALLPYIHEPQTNGFAEAKAACCGLGDGNAMFGCTPVSSLCANRTGYVFWDLVHPTEATARKLTRVAFDGSAPLVSPVNVRQLCAS</sequence>
<dbReference type="Proteomes" id="UP000636709">
    <property type="component" value="Unassembled WGS sequence"/>
</dbReference>
<dbReference type="EMBL" id="JACEFO010002109">
    <property type="protein sequence ID" value="KAF8681982.1"/>
    <property type="molecule type" value="Genomic_DNA"/>
</dbReference>
<evidence type="ECO:0000256" key="3">
    <source>
        <dbReference type="ARBA" id="ARBA00022963"/>
    </source>
</evidence>
<accession>A0A835B0C8</accession>
<comment type="similarity">
    <text evidence="1">Belongs to the 'GDSL' lipolytic enzyme family.</text>
</comment>
<comment type="caution">
    <text evidence="4">The sequence shown here is derived from an EMBL/GenBank/DDBJ whole genome shotgun (WGS) entry which is preliminary data.</text>
</comment>
<evidence type="ECO:0008006" key="6">
    <source>
        <dbReference type="Google" id="ProtNLM"/>
    </source>
</evidence>
<name>A0A835B0C8_9POAL</name>
<evidence type="ECO:0000313" key="4">
    <source>
        <dbReference type="EMBL" id="KAF8681982.1"/>
    </source>
</evidence>
<proteinExistence type="inferred from homology"/>
<keyword evidence="3" id="KW-0442">Lipid degradation</keyword>
<evidence type="ECO:0000256" key="1">
    <source>
        <dbReference type="ARBA" id="ARBA00008668"/>
    </source>
</evidence>
<dbReference type="PANTHER" id="PTHR45648">
    <property type="entry name" value="GDSL LIPASE/ACYLHYDROLASE FAMILY PROTEIN (AFU_ORTHOLOGUE AFUA_4G14700)"/>
    <property type="match status" value="1"/>
</dbReference>